<keyword evidence="3" id="KW-1185">Reference proteome</keyword>
<dbReference type="AlphaFoldDB" id="A0AAD6SJ15"/>
<dbReference type="Proteomes" id="UP001218188">
    <property type="component" value="Unassembled WGS sequence"/>
</dbReference>
<protein>
    <submittedName>
        <fullName evidence="2">Uncharacterized protein</fullName>
    </submittedName>
</protein>
<evidence type="ECO:0000313" key="2">
    <source>
        <dbReference type="EMBL" id="KAJ7026995.1"/>
    </source>
</evidence>
<gene>
    <name evidence="2" type="ORF">C8F04DRAFT_1267429</name>
</gene>
<name>A0AAD6SJ15_9AGAR</name>
<feature type="compositionally biased region" description="Basic and acidic residues" evidence="1">
    <location>
        <begin position="124"/>
        <end position="136"/>
    </location>
</feature>
<dbReference type="EMBL" id="JARJCM010000130">
    <property type="protein sequence ID" value="KAJ7026995.1"/>
    <property type="molecule type" value="Genomic_DNA"/>
</dbReference>
<evidence type="ECO:0000256" key="1">
    <source>
        <dbReference type="SAM" id="MobiDB-lite"/>
    </source>
</evidence>
<feature type="compositionally biased region" description="Acidic residues" evidence="1">
    <location>
        <begin position="94"/>
        <end position="103"/>
    </location>
</feature>
<reference evidence="2" key="1">
    <citation type="submission" date="2023-03" db="EMBL/GenBank/DDBJ databases">
        <title>Massive genome expansion in bonnet fungi (Mycena s.s.) driven by repeated elements and novel gene families across ecological guilds.</title>
        <authorList>
            <consortium name="Lawrence Berkeley National Laboratory"/>
            <person name="Harder C.B."/>
            <person name="Miyauchi S."/>
            <person name="Viragh M."/>
            <person name="Kuo A."/>
            <person name="Thoen E."/>
            <person name="Andreopoulos B."/>
            <person name="Lu D."/>
            <person name="Skrede I."/>
            <person name="Drula E."/>
            <person name="Henrissat B."/>
            <person name="Morin E."/>
            <person name="Kohler A."/>
            <person name="Barry K."/>
            <person name="LaButti K."/>
            <person name="Morin E."/>
            <person name="Salamov A."/>
            <person name="Lipzen A."/>
            <person name="Mereny Z."/>
            <person name="Hegedus B."/>
            <person name="Baldrian P."/>
            <person name="Stursova M."/>
            <person name="Weitz H."/>
            <person name="Taylor A."/>
            <person name="Grigoriev I.V."/>
            <person name="Nagy L.G."/>
            <person name="Martin F."/>
            <person name="Kauserud H."/>
        </authorList>
    </citation>
    <scope>NUCLEOTIDE SEQUENCE</scope>
    <source>
        <strain evidence="2">CBHHK200</strain>
    </source>
</reference>
<comment type="caution">
    <text evidence="2">The sequence shown here is derived from an EMBL/GenBank/DDBJ whole genome shotgun (WGS) entry which is preliminary data.</text>
</comment>
<feature type="region of interest" description="Disordered" evidence="1">
    <location>
        <begin position="83"/>
        <end position="146"/>
    </location>
</feature>
<organism evidence="2 3">
    <name type="scientific">Mycena alexandri</name>
    <dbReference type="NCBI Taxonomy" id="1745969"/>
    <lineage>
        <taxon>Eukaryota</taxon>
        <taxon>Fungi</taxon>
        <taxon>Dikarya</taxon>
        <taxon>Basidiomycota</taxon>
        <taxon>Agaricomycotina</taxon>
        <taxon>Agaricomycetes</taxon>
        <taxon>Agaricomycetidae</taxon>
        <taxon>Agaricales</taxon>
        <taxon>Marasmiineae</taxon>
        <taxon>Mycenaceae</taxon>
        <taxon>Mycena</taxon>
    </lineage>
</organism>
<proteinExistence type="predicted"/>
<sequence length="146" mass="15116">MPVAGANGDGAGRAYGRPGAPSVWIPLLLSCCGHRRSTCTCFGWYAIKTVNNFRRDSRLKELLKGQGSDAEAAARVLVGYTLKEGGGEGGGGAGEEDGDEGWEGEGKKGVKRNASAMQEDDDGEGKGRTGRARDKGQGQQRGGNAG</sequence>
<evidence type="ECO:0000313" key="3">
    <source>
        <dbReference type="Proteomes" id="UP001218188"/>
    </source>
</evidence>
<accession>A0AAD6SJ15</accession>